<evidence type="ECO:0000313" key="9">
    <source>
        <dbReference type="EMBL" id="BBF23902.1"/>
    </source>
</evidence>
<proteinExistence type="inferred from homology"/>
<dbReference type="InterPro" id="IPR020094">
    <property type="entry name" value="TruA/RsuA/RluB/E/F_N"/>
</dbReference>
<dbReference type="SUPFAM" id="SSF55120">
    <property type="entry name" value="Pseudouridine synthase"/>
    <property type="match status" value="1"/>
</dbReference>
<evidence type="ECO:0000256" key="6">
    <source>
        <dbReference type="PIRSR" id="PIRSR001430-2"/>
    </source>
</evidence>
<dbReference type="InterPro" id="IPR020103">
    <property type="entry name" value="PsdUridine_synth_cat_dom_sf"/>
</dbReference>
<dbReference type="EC" id="5.4.99.12" evidence="4"/>
<gene>
    <name evidence="4 9" type="primary">truA</name>
    <name evidence="9" type="ORF">SUTMEG_17930</name>
</gene>
<evidence type="ECO:0000256" key="1">
    <source>
        <dbReference type="ARBA" id="ARBA00009375"/>
    </source>
</evidence>
<dbReference type="RefSeq" id="WP_232008781.1">
    <property type="nucleotide sequence ID" value="NZ_AP018786.1"/>
</dbReference>
<reference evidence="9 10" key="1">
    <citation type="journal article" date="2018" name="Int. J. Syst. Evol. Microbiol.">
        <title>Mesosutterella multiformis gen. nov., sp. nov., a member of the family Sutterellaceae and Sutterella megalosphaeroides sp. nov., isolated from human faeces.</title>
        <authorList>
            <person name="Sakamoto M."/>
            <person name="Ikeyama N."/>
            <person name="Kunihiro T."/>
            <person name="Iino T."/>
            <person name="Yuki M."/>
            <person name="Ohkuma M."/>
        </authorList>
    </citation>
    <scope>NUCLEOTIDE SEQUENCE [LARGE SCALE GENOMIC DNA]</scope>
    <source>
        <strain evidence="9 10">6FBBBH3</strain>
    </source>
</reference>
<dbReference type="Gene3D" id="3.30.70.660">
    <property type="entry name" value="Pseudouridine synthase I, catalytic domain, C-terminal subdomain"/>
    <property type="match status" value="1"/>
</dbReference>
<keyword evidence="3 4" id="KW-0413">Isomerase</keyword>
<organism evidence="9 10">
    <name type="scientific">Sutterella megalosphaeroides</name>
    <dbReference type="NCBI Taxonomy" id="2494234"/>
    <lineage>
        <taxon>Bacteria</taxon>
        <taxon>Pseudomonadati</taxon>
        <taxon>Pseudomonadota</taxon>
        <taxon>Betaproteobacteria</taxon>
        <taxon>Burkholderiales</taxon>
        <taxon>Sutterellaceae</taxon>
        <taxon>Sutterella</taxon>
    </lineage>
</organism>
<evidence type="ECO:0000256" key="4">
    <source>
        <dbReference type="HAMAP-Rule" id="MF_00171"/>
    </source>
</evidence>
<protein>
    <recommendedName>
        <fullName evidence="4">tRNA pseudouridine synthase A</fullName>
        <ecNumber evidence="4">5.4.99.12</ecNumber>
    </recommendedName>
    <alternativeName>
        <fullName evidence="4">tRNA pseudouridine(38-40) synthase</fullName>
    </alternativeName>
    <alternativeName>
        <fullName evidence="4">tRNA pseudouridylate synthase I</fullName>
    </alternativeName>
    <alternativeName>
        <fullName evidence="4">tRNA-uridine isomerase I</fullName>
    </alternativeName>
</protein>
<dbReference type="CDD" id="cd02570">
    <property type="entry name" value="PseudoU_synth_EcTruA"/>
    <property type="match status" value="1"/>
</dbReference>
<feature type="binding site" evidence="4 6">
    <location>
        <position position="110"/>
    </location>
    <ligand>
        <name>substrate</name>
    </ligand>
</feature>
<dbReference type="InterPro" id="IPR020097">
    <property type="entry name" value="PsdUridine_synth_TruA_a/b_dom"/>
</dbReference>
<dbReference type="Gene3D" id="3.30.70.580">
    <property type="entry name" value="Pseudouridine synthase I, catalytic domain, N-terminal subdomain"/>
    <property type="match status" value="1"/>
</dbReference>
<accession>A0A2Z6IC78</accession>
<sequence>MTTLALGVEYDGSAFNGWQVQPDRPSVQEALERAIFEFLRVETPTICAGRTDAGVHATHQVVSLSTEIDRPMQSWVRALNTYLPRSVAVRWARPVPDDFHARFTARSRTYEYWILNDPVRSPVFEGRTGWVFRPLDEARMREGARYLLGEHDFTSFRAAECQAATPVRTVTRLEVARVGSLVGVKIEANAFLQHMVRNIVGALIYVGTGREDPLWIKEVLEAKNRSVAAPTFSPSGLYLTGVGYPEHDLPRETGGPFGRTVFENRP</sequence>
<evidence type="ECO:0000256" key="2">
    <source>
        <dbReference type="ARBA" id="ARBA00022694"/>
    </source>
</evidence>
<dbReference type="InterPro" id="IPR020095">
    <property type="entry name" value="PsdUridine_synth_TruA_C"/>
</dbReference>
<comment type="function">
    <text evidence="4">Formation of pseudouridine at positions 38, 39 and 40 in the anticodon stem and loop of transfer RNAs.</text>
</comment>
<name>A0A2Z6IC78_9BURK</name>
<dbReference type="EMBL" id="AP018786">
    <property type="protein sequence ID" value="BBF23902.1"/>
    <property type="molecule type" value="Genomic_DNA"/>
</dbReference>
<dbReference type="AlphaFoldDB" id="A0A2Z6IC78"/>
<comment type="caution">
    <text evidence="4">Lacks conserved residue(s) required for the propagation of feature annotation.</text>
</comment>
<dbReference type="GO" id="GO:0160147">
    <property type="term" value="F:tRNA pseudouridine(38-40) synthase activity"/>
    <property type="evidence" value="ECO:0007669"/>
    <property type="project" value="UniProtKB-EC"/>
</dbReference>
<evidence type="ECO:0000256" key="3">
    <source>
        <dbReference type="ARBA" id="ARBA00023235"/>
    </source>
</evidence>
<evidence type="ECO:0000256" key="7">
    <source>
        <dbReference type="RuleBase" id="RU003792"/>
    </source>
</evidence>
<comment type="similarity">
    <text evidence="1 4 7">Belongs to the tRNA pseudouridine synthase TruA family.</text>
</comment>
<keyword evidence="2 4" id="KW-0819">tRNA processing</keyword>
<dbReference type="PIRSF" id="PIRSF001430">
    <property type="entry name" value="tRNA_psdUrid_synth"/>
    <property type="match status" value="1"/>
</dbReference>
<comment type="catalytic activity">
    <reaction evidence="4 7">
        <text>uridine(38/39/40) in tRNA = pseudouridine(38/39/40) in tRNA</text>
        <dbReference type="Rhea" id="RHEA:22376"/>
        <dbReference type="Rhea" id="RHEA-COMP:10085"/>
        <dbReference type="Rhea" id="RHEA-COMP:10087"/>
        <dbReference type="ChEBI" id="CHEBI:65314"/>
        <dbReference type="ChEBI" id="CHEBI:65315"/>
        <dbReference type="EC" id="5.4.99.12"/>
    </reaction>
</comment>
<comment type="subunit">
    <text evidence="4">Homodimer.</text>
</comment>
<dbReference type="NCBIfam" id="TIGR00071">
    <property type="entry name" value="hisT_truA"/>
    <property type="match status" value="1"/>
</dbReference>
<dbReference type="PANTHER" id="PTHR11142:SF0">
    <property type="entry name" value="TRNA PSEUDOURIDINE SYNTHASE-LIKE 1"/>
    <property type="match status" value="1"/>
</dbReference>
<dbReference type="HAMAP" id="MF_00171">
    <property type="entry name" value="TruA"/>
    <property type="match status" value="1"/>
</dbReference>
<keyword evidence="10" id="KW-1185">Reference proteome</keyword>
<dbReference type="GO" id="GO:0031119">
    <property type="term" value="P:tRNA pseudouridine synthesis"/>
    <property type="evidence" value="ECO:0007669"/>
    <property type="project" value="UniProtKB-UniRule"/>
</dbReference>
<dbReference type="Proteomes" id="UP000271003">
    <property type="component" value="Chromosome"/>
</dbReference>
<dbReference type="FunFam" id="3.30.70.580:FF:000001">
    <property type="entry name" value="tRNA pseudouridine synthase A"/>
    <property type="match status" value="1"/>
</dbReference>
<dbReference type="InterPro" id="IPR001406">
    <property type="entry name" value="PsdUridine_synth_TruA"/>
</dbReference>
<dbReference type="Pfam" id="PF01416">
    <property type="entry name" value="PseudoU_synth_1"/>
    <property type="match status" value="2"/>
</dbReference>
<evidence type="ECO:0000256" key="5">
    <source>
        <dbReference type="PIRSR" id="PIRSR001430-1"/>
    </source>
</evidence>
<evidence type="ECO:0000259" key="8">
    <source>
        <dbReference type="Pfam" id="PF01416"/>
    </source>
</evidence>
<dbReference type="GO" id="GO:0003723">
    <property type="term" value="F:RNA binding"/>
    <property type="evidence" value="ECO:0007669"/>
    <property type="project" value="InterPro"/>
</dbReference>
<dbReference type="PANTHER" id="PTHR11142">
    <property type="entry name" value="PSEUDOURIDYLATE SYNTHASE"/>
    <property type="match status" value="1"/>
</dbReference>
<evidence type="ECO:0000313" key="10">
    <source>
        <dbReference type="Proteomes" id="UP000271003"/>
    </source>
</evidence>
<dbReference type="KEGG" id="sutt:SUTMEG_17930"/>
<feature type="domain" description="Pseudouridine synthase I TruA alpha/beta" evidence="8">
    <location>
        <begin position="9"/>
        <end position="103"/>
    </location>
</feature>
<feature type="active site" description="Nucleophile" evidence="4 5">
    <location>
        <position position="52"/>
    </location>
</feature>
<feature type="domain" description="Pseudouridine synthase I TruA alpha/beta" evidence="8">
    <location>
        <begin position="144"/>
        <end position="245"/>
    </location>
</feature>